<dbReference type="KEGG" id="hdh:G5B40_17735"/>
<dbReference type="InterPro" id="IPR050638">
    <property type="entry name" value="AA-Vitamin_Transporters"/>
</dbReference>
<feature type="transmembrane region" description="Helical" evidence="6">
    <location>
        <begin position="243"/>
        <end position="264"/>
    </location>
</feature>
<feature type="transmembrane region" description="Helical" evidence="6">
    <location>
        <begin position="69"/>
        <end position="90"/>
    </location>
</feature>
<organism evidence="8 9">
    <name type="scientific">Pikeienuella piscinae</name>
    <dbReference type="NCBI Taxonomy" id="2748098"/>
    <lineage>
        <taxon>Bacteria</taxon>
        <taxon>Pseudomonadati</taxon>
        <taxon>Pseudomonadota</taxon>
        <taxon>Alphaproteobacteria</taxon>
        <taxon>Rhodobacterales</taxon>
        <taxon>Paracoccaceae</taxon>
        <taxon>Pikeienuella</taxon>
    </lineage>
</organism>
<feature type="domain" description="EamA" evidence="7">
    <location>
        <begin position="154"/>
        <end position="287"/>
    </location>
</feature>
<dbReference type="GO" id="GO:0016020">
    <property type="term" value="C:membrane"/>
    <property type="evidence" value="ECO:0007669"/>
    <property type="project" value="UniProtKB-SubCell"/>
</dbReference>
<feature type="transmembrane region" description="Helical" evidence="6">
    <location>
        <begin position="215"/>
        <end position="236"/>
    </location>
</feature>
<evidence type="ECO:0000256" key="4">
    <source>
        <dbReference type="ARBA" id="ARBA00022989"/>
    </source>
</evidence>
<protein>
    <submittedName>
        <fullName evidence="8">DMT family transporter</fullName>
    </submittedName>
</protein>
<reference evidence="8 9" key="1">
    <citation type="submission" date="2020-02" db="EMBL/GenBank/DDBJ databases">
        <title>complete genome sequence of Rhodobacteraceae bacterium.</title>
        <authorList>
            <person name="Park J."/>
            <person name="Kim Y.-S."/>
            <person name="Kim K.-H."/>
        </authorList>
    </citation>
    <scope>NUCLEOTIDE SEQUENCE [LARGE SCALE GENOMIC DNA]</scope>
    <source>
        <strain evidence="8 9">RR4-56</strain>
    </source>
</reference>
<dbReference type="EMBL" id="CP049056">
    <property type="protein sequence ID" value="QIE57119.1"/>
    <property type="molecule type" value="Genomic_DNA"/>
</dbReference>
<dbReference type="RefSeq" id="WP_165101468.1">
    <property type="nucleotide sequence ID" value="NZ_CP049056.1"/>
</dbReference>
<dbReference type="PANTHER" id="PTHR32322">
    <property type="entry name" value="INNER MEMBRANE TRANSPORTER"/>
    <property type="match status" value="1"/>
</dbReference>
<dbReference type="PANTHER" id="PTHR32322:SF2">
    <property type="entry name" value="EAMA DOMAIN-CONTAINING PROTEIN"/>
    <property type="match status" value="1"/>
</dbReference>
<gene>
    <name evidence="8" type="ORF">G5B40_17735</name>
</gene>
<evidence type="ECO:0000313" key="8">
    <source>
        <dbReference type="EMBL" id="QIE57119.1"/>
    </source>
</evidence>
<evidence type="ECO:0000313" key="9">
    <source>
        <dbReference type="Proteomes" id="UP000503336"/>
    </source>
</evidence>
<dbReference type="InterPro" id="IPR037185">
    <property type="entry name" value="EmrE-like"/>
</dbReference>
<dbReference type="SUPFAM" id="SSF103481">
    <property type="entry name" value="Multidrug resistance efflux transporter EmrE"/>
    <property type="match status" value="2"/>
</dbReference>
<keyword evidence="5 6" id="KW-0472">Membrane</keyword>
<proteinExistence type="inferred from homology"/>
<comment type="similarity">
    <text evidence="2">Belongs to the EamA transporter family.</text>
</comment>
<accession>A0A7L5C581</accession>
<comment type="subcellular location">
    <subcellularLocation>
        <location evidence="1">Membrane</location>
        <topology evidence="1">Multi-pass membrane protein</topology>
    </subcellularLocation>
</comment>
<dbReference type="AlphaFoldDB" id="A0A7L5C581"/>
<dbReference type="Proteomes" id="UP000503336">
    <property type="component" value="Chromosome"/>
</dbReference>
<evidence type="ECO:0000256" key="1">
    <source>
        <dbReference type="ARBA" id="ARBA00004141"/>
    </source>
</evidence>
<evidence type="ECO:0000256" key="3">
    <source>
        <dbReference type="ARBA" id="ARBA00022692"/>
    </source>
</evidence>
<name>A0A7L5C581_9RHOB</name>
<evidence type="ECO:0000259" key="7">
    <source>
        <dbReference type="Pfam" id="PF00892"/>
    </source>
</evidence>
<keyword evidence="3 6" id="KW-0812">Transmembrane</keyword>
<feature type="domain" description="EamA" evidence="7">
    <location>
        <begin position="13"/>
        <end position="141"/>
    </location>
</feature>
<keyword evidence="4 6" id="KW-1133">Transmembrane helix</keyword>
<feature type="transmembrane region" description="Helical" evidence="6">
    <location>
        <begin position="148"/>
        <end position="169"/>
    </location>
</feature>
<evidence type="ECO:0000256" key="5">
    <source>
        <dbReference type="ARBA" id="ARBA00023136"/>
    </source>
</evidence>
<feature type="transmembrane region" description="Helical" evidence="6">
    <location>
        <begin position="96"/>
        <end position="114"/>
    </location>
</feature>
<evidence type="ECO:0000256" key="6">
    <source>
        <dbReference type="SAM" id="Phobius"/>
    </source>
</evidence>
<dbReference type="InterPro" id="IPR000620">
    <property type="entry name" value="EamA_dom"/>
</dbReference>
<dbReference type="Pfam" id="PF00892">
    <property type="entry name" value="EamA"/>
    <property type="match status" value="2"/>
</dbReference>
<sequence length="299" mass="30976">MGESHGIRQIAAPLFVFLWSTGFIGAKYGLPYAEPMTFLTLRFALAAAALGLWGWMAGELRDGGPVDPVGAVIVGVLMHALYLGGVFTAIWLGVGAALTALIVGLQPIATALLARPMLGEALRPRQWAGMALGLGGVALVVGRKLELGAIDVTSVLLCFLALISISFASILQKKRAVTAGLVTDSAIQFAAAGLVTGAAAMFFEERVIHWTPEFALALGWMVAGLSLGAISLYYLLLRKGEAAATASLFFLVPGVTALMAVLVFDEGSGWAELLGVGAATLGVRLVTQPAQAPLATASR</sequence>
<evidence type="ECO:0000256" key="2">
    <source>
        <dbReference type="ARBA" id="ARBA00007362"/>
    </source>
</evidence>
<feature type="transmembrane region" description="Helical" evidence="6">
    <location>
        <begin position="181"/>
        <end position="203"/>
    </location>
</feature>
<feature type="transmembrane region" description="Helical" evidence="6">
    <location>
        <begin position="12"/>
        <end position="30"/>
    </location>
</feature>
<keyword evidence="9" id="KW-1185">Reference proteome</keyword>
<feature type="transmembrane region" description="Helical" evidence="6">
    <location>
        <begin position="36"/>
        <end position="57"/>
    </location>
</feature>